<dbReference type="AlphaFoldDB" id="A0ABC9CYN6"/>
<protein>
    <submittedName>
        <fullName evidence="1">Uncharacterized protein</fullName>
    </submittedName>
</protein>
<dbReference type="Proteomes" id="UP001497457">
    <property type="component" value="Chromosome 30rd"/>
</dbReference>
<evidence type="ECO:0000313" key="2">
    <source>
        <dbReference type="Proteomes" id="UP001497457"/>
    </source>
</evidence>
<dbReference type="SUPFAM" id="SSF51735">
    <property type="entry name" value="NAD(P)-binding Rossmann-fold domains"/>
    <property type="match status" value="1"/>
</dbReference>
<dbReference type="Gene3D" id="3.40.50.720">
    <property type="entry name" value="NAD(P)-binding Rossmann-like Domain"/>
    <property type="match status" value="1"/>
</dbReference>
<organism evidence="1 2">
    <name type="scientific">Urochloa decumbens</name>
    <dbReference type="NCBI Taxonomy" id="240449"/>
    <lineage>
        <taxon>Eukaryota</taxon>
        <taxon>Viridiplantae</taxon>
        <taxon>Streptophyta</taxon>
        <taxon>Embryophyta</taxon>
        <taxon>Tracheophyta</taxon>
        <taxon>Spermatophyta</taxon>
        <taxon>Magnoliopsida</taxon>
        <taxon>Liliopsida</taxon>
        <taxon>Poales</taxon>
        <taxon>Poaceae</taxon>
        <taxon>PACMAD clade</taxon>
        <taxon>Panicoideae</taxon>
        <taxon>Panicodae</taxon>
        <taxon>Paniceae</taxon>
        <taxon>Melinidinae</taxon>
        <taxon>Urochloa</taxon>
    </lineage>
</organism>
<sequence>MWGLLKRRGFSGFSPSSTAEEVTASTDGSGLVAIVTGASHGIGAETCRVLALRGVHVVMGVRNLSIKLRPLYLQLVSLYLKVLIKVQPVCYLALHPRVAGVTGKYFIDFNAIDLKGPATDKELARRLWDFSLSLLETHGLGQQ</sequence>
<reference evidence="1 2" key="2">
    <citation type="submission" date="2024-10" db="EMBL/GenBank/DDBJ databases">
        <authorList>
            <person name="Ryan C."/>
        </authorList>
    </citation>
    <scope>NUCLEOTIDE SEQUENCE [LARGE SCALE GENOMIC DNA]</scope>
</reference>
<dbReference type="PANTHER" id="PTHR48476">
    <property type="entry name" value="SHORT-CHAIN DEHYDROGENASE TIC 32, CHLOROPLASTIC-LIKE"/>
    <property type="match status" value="1"/>
</dbReference>
<dbReference type="PANTHER" id="PTHR48476:SF1">
    <property type="entry name" value="SHORT-CHAIN DEHYDROGENASE TIC 32, CHLOROPLASTIC-LIKE"/>
    <property type="match status" value="1"/>
</dbReference>
<accession>A0ABC9CYN6</accession>
<dbReference type="InterPro" id="IPR036291">
    <property type="entry name" value="NAD(P)-bd_dom_sf"/>
</dbReference>
<name>A0ABC9CYN6_9POAL</name>
<gene>
    <name evidence="1" type="ORF">URODEC1_LOCUS79862</name>
</gene>
<keyword evidence="2" id="KW-1185">Reference proteome</keyword>
<reference evidence="2" key="1">
    <citation type="submission" date="2024-06" db="EMBL/GenBank/DDBJ databases">
        <authorList>
            <person name="Ryan C."/>
        </authorList>
    </citation>
    <scope>NUCLEOTIDE SEQUENCE [LARGE SCALE GENOMIC DNA]</scope>
</reference>
<dbReference type="InterPro" id="IPR055280">
    <property type="entry name" value="TIC32"/>
</dbReference>
<evidence type="ECO:0000313" key="1">
    <source>
        <dbReference type="EMBL" id="CAL5028377.1"/>
    </source>
</evidence>
<dbReference type="EMBL" id="OZ075140">
    <property type="protein sequence ID" value="CAL5028377.1"/>
    <property type="molecule type" value="Genomic_DNA"/>
</dbReference>
<proteinExistence type="predicted"/>